<dbReference type="Proteomes" id="UP000764045">
    <property type="component" value="Unassembled WGS sequence"/>
</dbReference>
<dbReference type="AlphaFoldDB" id="A0A938WPH5"/>
<proteinExistence type="predicted"/>
<sequence>MNEHYPYYAYKQLESKVKAVSGPERRLCQLYFRMANYLQPRSVVDFGSPFEPFRAYVSAGCRRAEVSRGPTRGGASAAFSCPATIDMARFTPEACCADLYRRALAHAGSASMFVVEGIHSSRHGRRLWAAIQRDGRTAVTFDLYYCGIVCFDKKRYRQNYIVNF</sequence>
<organism evidence="1 2">
    <name type="scientific">Marseilla massiliensis</name>
    <dbReference type="NCBI Taxonomy" id="1841864"/>
    <lineage>
        <taxon>Bacteria</taxon>
        <taxon>Pseudomonadati</taxon>
        <taxon>Bacteroidota</taxon>
        <taxon>Bacteroidia</taxon>
        <taxon>Bacteroidales</taxon>
        <taxon>Prevotellaceae</taxon>
        <taxon>Marseilla</taxon>
    </lineage>
</organism>
<evidence type="ECO:0000313" key="1">
    <source>
        <dbReference type="EMBL" id="MBM6662601.1"/>
    </source>
</evidence>
<dbReference type="EMBL" id="JACJJL010000025">
    <property type="protein sequence ID" value="MBM6662601.1"/>
    <property type="molecule type" value="Genomic_DNA"/>
</dbReference>
<protein>
    <submittedName>
        <fullName evidence="1">Uncharacterized protein</fullName>
    </submittedName>
</protein>
<reference evidence="1 2" key="1">
    <citation type="journal article" date="2021" name="Sci. Rep.">
        <title>The distribution of antibiotic resistance genes in chicken gut microbiota commensals.</title>
        <authorList>
            <person name="Juricova H."/>
            <person name="Matiasovicova J."/>
            <person name="Kubasova T."/>
            <person name="Cejkova D."/>
            <person name="Rychlik I."/>
        </authorList>
    </citation>
    <scope>NUCLEOTIDE SEQUENCE [LARGE SCALE GENOMIC DNA]</scope>
    <source>
        <strain evidence="1 2">An819</strain>
    </source>
</reference>
<dbReference type="RefSeq" id="WP_205111172.1">
    <property type="nucleotide sequence ID" value="NZ_JACJJL010000025.1"/>
</dbReference>
<keyword evidence="2" id="KW-1185">Reference proteome</keyword>
<gene>
    <name evidence="1" type="ORF">H6B30_12705</name>
</gene>
<evidence type="ECO:0000313" key="2">
    <source>
        <dbReference type="Proteomes" id="UP000764045"/>
    </source>
</evidence>
<accession>A0A938WPH5</accession>
<comment type="caution">
    <text evidence="1">The sequence shown here is derived from an EMBL/GenBank/DDBJ whole genome shotgun (WGS) entry which is preliminary data.</text>
</comment>
<name>A0A938WPH5_9BACT</name>